<organism evidence="1">
    <name type="scientific">Vibrio alginolyticus</name>
    <dbReference type="NCBI Taxonomy" id="663"/>
    <lineage>
        <taxon>Bacteria</taxon>
        <taxon>Pseudomonadati</taxon>
        <taxon>Pseudomonadota</taxon>
        <taxon>Gammaproteobacteria</taxon>
        <taxon>Vibrionales</taxon>
        <taxon>Vibrionaceae</taxon>
        <taxon>Vibrio</taxon>
    </lineage>
</organism>
<dbReference type="RefSeq" id="WP_025767496.1">
    <property type="nucleotide sequence ID" value="NZ_CP017893.1"/>
</dbReference>
<evidence type="ECO:0000313" key="1">
    <source>
        <dbReference type="EMBL" id="ARP21838.1"/>
    </source>
</evidence>
<geneLocation type="plasmid" evidence="1">
    <name>pL289</name>
</geneLocation>
<keyword evidence="1" id="KW-0614">Plasmid</keyword>
<protein>
    <submittedName>
        <fullName evidence="1">Uncharacterized protein</fullName>
    </submittedName>
</protein>
<sequence length="151" mass="16912">MLREMFEDHTGYISSEKVDGALFKANITDIPDKYFSKSGMNKLLSELGVKFTNMSYVKPRLDTPCMYGSCEVLGDPIAVESLLSWKDLKSIKQGDGGIFSIEIFVQYEGSFLSRLMVTWDVEQVDIESIPMSPILSLFTNENQSLDAISST</sequence>
<reference evidence="1" key="1">
    <citation type="submission" date="2016-10" db="EMBL/GenBank/DDBJ databases">
        <title>The High Quality Genome of Vibrio alginolyticus K01M1.</title>
        <authorList>
            <person name="Wendling C."/>
            <person name="Chibani C.M."/>
            <person name="Hertel R."/>
            <person name="Sproer C."/>
            <person name="Bunk B."/>
            <person name="Overmann J."/>
            <person name="Roth O."/>
            <person name="Liesegang H."/>
        </authorList>
    </citation>
    <scope>NUCLEOTIDE SEQUENCE</scope>
    <source>
        <strain evidence="1">K05K4</strain>
        <plasmid evidence="1">pL289</plasmid>
    </source>
</reference>
<accession>A0A1W6UV84</accession>
<dbReference type="EMBL" id="CP017904">
    <property type="protein sequence ID" value="ARP21838.1"/>
    <property type="molecule type" value="Genomic_DNA"/>
</dbReference>
<dbReference type="AlphaFoldDB" id="A0A1W6UV84"/>
<gene>
    <name evidence="1" type="ORF">K05K4_51360</name>
</gene>
<proteinExistence type="predicted"/>
<name>A0A1W6UV84_VIBAL</name>